<feature type="transmembrane region" description="Helical" evidence="1">
    <location>
        <begin position="73"/>
        <end position="94"/>
    </location>
</feature>
<dbReference type="InterPro" id="IPR003744">
    <property type="entry name" value="YhhQ"/>
</dbReference>
<sequence>MNEQKIKSRYLLIVMLLVTAKLMCNPLFMNRIEFNFFGYDLLITQSAFTYGLVFVMTDLCAAVFGLKQAYIVILLATLMDGLYSFGVYSVSFFAMPENIGENYQAAIHAIHTLSHPTILLFTGGMIASIITYMAEVTLFSMLFKKVFKNNLFWSSVVAIATTILLHNLVLYPIAIDDKANLWKYYWGNFSLDMLFVIIYTFICNLFFRRNQIKES</sequence>
<proteinExistence type="predicted"/>
<keyword evidence="1" id="KW-0472">Membrane</keyword>
<feature type="transmembrane region" description="Helical" evidence="1">
    <location>
        <begin position="118"/>
        <end position="139"/>
    </location>
</feature>
<dbReference type="STRING" id="1547445.LO80_08325"/>
<evidence type="ECO:0008006" key="4">
    <source>
        <dbReference type="Google" id="ProtNLM"/>
    </source>
</evidence>
<keyword evidence="3" id="KW-1185">Reference proteome</keyword>
<evidence type="ECO:0000313" key="2">
    <source>
        <dbReference type="EMBL" id="AIT09972.1"/>
    </source>
</evidence>
<feature type="transmembrane region" description="Helical" evidence="1">
    <location>
        <begin position="185"/>
        <end position="207"/>
    </location>
</feature>
<protein>
    <recommendedName>
        <fullName evidence="4">PreQ0 transporter</fullName>
    </recommendedName>
</protein>
<dbReference type="Proteomes" id="UP000029672">
    <property type="component" value="Chromosome"/>
</dbReference>
<gene>
    <name evidence="2" type="ORF">LO80_08325</name>
</gene>
<keyword evidence="1" id="KW-0812">Transmembrane</keyword>
<evidence type="ECO:0000313" key="3">
    <source>
        <dbReference type="Proteomes" id="UP000029672"/>
    </source>
</evidence>
<dbReference type="AlphaFoldDB" id="A0A097ER08"/>
<organism evidence="2 3">
    <name type="scientific">Candidatus Francisella endociliophora</name>
    <dbReference type="NCBI Taxonomy" id="653937"/>
    <lineage>
        <taxon>Bacteria</taxon>
        <taxon>Pseudomonadati</taxon>
        <taxon>Pseudomonadota</taxon>
        <taxon>Gammaproteobacteria</taxon>
        <taxon>Thiotrichales</taxon>
        <taxon>Francisellaceae</taxon>
        <taxon>Francisella</taxon>
    </lineage>
</organism>
<dbReference type="OrthoDB" id="5604673at2"/>
<feature type="transmembrane region" description="Helical" evidence="1">
    <location>
        <begin position="151"/>
        <end position="173"/>
    </location>
</feature>
<reference evidence="2 3" key="1">
    <citation type="submission" date="2014-10" db="EMBL/GenBank/DDBJ databases">
        <title>Whole genome sequence of Francisella endociliophora strain FSC1006, isolated from a laboratory culture of the marine ciliate Euplotes raikovi.</title>
        <authorList>
            <person name="Granberg M."/>
            <person name="Backman S."/>
            <person name="Lundmark E."/>
            <person name="Nilsson E."/>
            <person name="Karlsson E."/>
            <person name="Thelaus J."/>
            <person name="Ohrman C."/>
            <person name="Larkeryd A."/>
            <person name="Stenberg P."/>
        </authorList>
    </citation>
    <scope>NUCLEOTIDE SEQUENCE [LARGE SCALE GENOMIC DNA]</scope>
    <source>
        <strain evidence="2 3">FSC1006</strain>
    </source>
</reference>
<dbReference type="Pfam" id="PF02592">
    <property type="entry name" value="Vut_1"/>
    <property type="match status" value="1"/>
</dbReference>
<dbReference type="HOGENOM" id="CLU_1281634_0_0_6"/>
<evidence type="ECO:0000256" key="1">
    <source>
        <dbReference type="SAM" id="Phobius"/>
    </source>
</evidence>
<feature type="transmembrane region" description="Helical" evidence="1">
    <location>
        <begin position="48"/>
        <end position="66"/>
    </location>
</feature>
<name>A0A097ER08_9GAMM</name>
<dbReference type="KEGG" id="frf:LO80_08325"/>
<dbReference type="RefSeq" id="WP_040010347.1">
    <property type="nucleotide sequence ID" value="NZ_CP009574.1"/>
</dbReference>
<dbReference type="EMBL" id="CP009574">
    <property type="protein sequence ID" value="AIT09972.1"/>
    <property type="molecule type" value="Genomic_DNA"/>
</dbReference>
<accession>A0A097ER08</accession>
<keyword evidence="1" id="KW-1133">Transmembrane helix</keyword>